<evidence type="ECO:0000256" key="10">
    <source>
        <dbReference type="ARBA" id="ARBA00022842"/>
    </source>
</evidence>
<comment type="pathway">
    <text evidence="2 14">Lipid metabolism; malonyl-CoA biosynthesis; malonyl-CoA from acetyl-CoA: step 1/1.</text>
</comment>
<dbReference type="PROSITE" id="PS00867">
    <property type="entry name" value="CPSASE_2"/>
    <property type="match status" value="1"/>
</dbReference>
<organism evidence="17 18">
    <name type="scientific">Ancylobacter oerskovii</name>
    <dbReference type="NCBI Taxonomy" id="459519"/>
    <lineage>
        <taxon>Bacteria</taxon>
        <taxon>Pseudomonadati</taxon>
        <taxon>Pseudomonadota</taxon>
        <taxon>Alphaproteobacteria</taxon>
        <taxon>Hyphomicrobiales</taxon>
        <taxon>Xanthobacteraceae</taxon>
        <taxon>Ancylobacter</taxon>
    </lineage>
</organism>
<dbReference type="EC" id="6.3.4.14" evidence="4 14"/>
<dbReference type="InterPro" id="IPR016185">
    <property type="entry name" value="PreATP-grasp_dom_sf"/>
</dbReference>
<name>A0ABW4Z458_9HYPH</name>
<evidence type="ECO:0000256" key="4">
    <source>
        <dbReference type="ARBA" id="ARBA00013263"/>
    </source>
</evidence>
<keyword evidence="18" id="KW-1185">Reference proteome</keyword>
<evidence type="ECO:0000256" key="8">
    <source>
        <dbReference type="ARBA" id="ARBA00022741"/>
    </source>
</evidence>
<dbReference type="InterPro" id="IPR051602">
    <property type="entry name" value="ACC_Biotin_Carboxylase"/>
</dbReference>
<evidence type="ECO:0000256" key="14">
    <source>
        <dbReference type="RuleBase" id="RU365063"/>
    </source>
</evidence>
<keyword evidence="9 13" id="KW-0067">ATP-binding</keyword>
<evidence type="ECO:0000256" key="9">
    <source>
        <dbReference type="ARBA" id="ARBA00022840"/>
    </source>
</evidence>
<gene>
    <name evidence="17" type="primary">accC</name>
    <name evidence="17" type="ORF">ACFSNC_22410</name>
</gene>
<evidence type="ECO:0000256" key="7">
    <source>
        <dbReference type="ARBA" id="ARBA00022723"/>
    </source>
</evidence>
<evidence type="ECO:0000256" key="13">
    <source>
        <dbReference type="PROSITE-ProRule" id="PRU00409"/>
    </source>
</evidence>
<dbReference type="PROSITE" id="PS50975">
    <property type="entry name" value="ATP_GRASP"/>
    <property type="match status" value="1"/>
</dbReference>
<protein>
    <recommendedName>
        <fullName evidence="5 14">Biotin carboxylase</fullName>
        <ecNumber evidence="4 14">6.3.4.14</ecNumber>
    </recommendedName>
    <alternativeName>
        <fullName evidence="11 14">Acetyl-coenzyme A carboxylase biotin carboxylase subunit A</fullName>
    </alternativeName>
</protein>
<evidence type="ECO:0000256" key="2">
    <source>
        <dbReference type="ARBA" id="ARBA00004956"/>
    </source>
</evidence>
<dbReference type="NCBIfam" id="NF006367">
    <property type="entry name" value="PRK08591.1"/>
    <property type="match status" value="1"/>
</dbReference>
<dbReference type="Pfam" id="PF02786">
    <property type="entry name" value="CPSase_L_D2"/>
    <property type="match status" value="1"/>
</dbReference>
<keyword evidence="14" id="KW-0092">Biotin</keyword>
<dbReference type="InterPro" id="IPR011761">
    <property type="entry name" value="ATP-grasp"/>
</dbReference>
<dbReference type="PANTHER" id="PTHR48095">
    <property type="entry name" value="PYRUVATE CARBOXYLASE SUBUNIT A"/>
    <property type="match status" value="1"/>
</dbReference>
<dbReference type="InterPro" id="IPR004549">
    <property type="entry name" value="Acetyl_CoA_COase_biotin_COase"/>
</dbReference>
<evidence type="ECO:0000313" key="17">
    <source>
        <dbReference type="EMBL" id="MFD2143168.1"/>
    </source>
</evidence>
<dbReference type="InterPro" id="IPR011054">
    <property type="entry name" value="Rudment_hybrid_motif"/>
</dbReference>
<keyword evidence="7" id="KW-0479">Metal-binding</keyword>
<feature type="domain" description="Biotin carboxylation" evidence="16">
    <location>
        <begin position="1"/>
        <end position="444"/>
    </location>
</feature>
<dbReference type="RefSeq" id="WP_213355797.1">
    <property type="nucleotide sequence ID" value="NZ_JAHBGB010000044.1"/>
</dbReference>
<keyword evidence="8 13" id="KW-0547">Nucleotide-binding</keyword>
<evidence type="ECO:0000256" key="11">
    <source>
        <dbReference type="ARBA" id="ARBA00033786"/>
    </source>
</evidence>
<comment type="function">
    <text evidence="1 14">This protein is a component of the acetyl coenzyme A carboxylase complex; first, biotin carboxylase catalyzes the carboxylation of the carrier protein and then the transcarboxylase transfers the carboxyl group to form malonyl-CoA.</text>
</comment>
<evidence type="ECO:0000313" key="18">
    <source>
        <dbReference type="Proteomes" id="UP001597299"/>
    </source>
</evidence>
<dbReference type="SUPFAM" id="SSF56059">
    <property type="entry name" value="Glutathione synthetase ATP-binding domain-like"/>
    <property type="match status" value="1"/>
</dbReference>
<dbReference type="NCBIfam" id="TIGR00514">
    <property type="entry name" value="accC"/>
    <property type="match status" value="1"/>
</dbReference>
<dbReference type="PROSITE" id="PS50979">
    <property type="entry name" value="BC"/>
    <property type="match status" value="1"/>
</dbReference>
<feature type="domain" description="ATP-grasp" evidence="15">
    <location>
        <begin position="120"/>
        <end position="316"/>
    </location>
</feature>
<proteinExistence type="predicted"/>
<evidence type="ECO:0000256" key="3">
    <source>
        <dbReference type="ARBA" id="ARBA00011750"/>
    </source>
</evidence>
<dbReference type="GO" id="GO:0004075">
    <property type="term" value="F:biotin carboxylase activity"/>
    <property type="evidence" value="ECO:0007669"/>
    <property type="project" value="UniProtKB-EC"/>
</dbReference>
<keyword evidence="6 14" id="KW-0436">Ligase</keyword>
<dbReference type="Pfam" id="PF02785">
    <property type="entry name" value="Biotin_carb_C"/>
    <property type="match status" value="1"/>
</dbReference>
<dbReference type="InterPro" id="IPR011764">
    <property type="entry name" value="Biotin_carboxylation_dom"/>
</dbReference>
<dbReference type="InterPro" id="IPR005481">
    <property type="entry name" value="BC-like_N"/>
</dbReference>
<evidence type="ECO:0000259" key="15">
    <source>
        <dbReference type="PROSITE" id="PS50975"/>
    </source>
</evidence>
<dbReference type="Gene3D" id="3.30.470.20">
    <property type="entry name" value="ATP-grasp fold, B domain"/>
    <property type="match status" value="1"/>
</dbReference>
<keyword evidence="14" id="KW-0276">Fatty acid metabolism</keyword>
<keyword evidence="14" id="KW-0443">Lipid metabolism</keyword>
<keyword evidence="10" id="KW-0460">Magnesium</keyword>
<dbReference type="PANTHER" id="PTHR48095:SF2">
    <property type="entry name" value="BIOTIN CARBOXYLASE, CHLOROPLASTIC"/>
    <property type="match status" value="1"/>
</dbReference>
<evidence type="ECO:0000256" key="6">
    <source>
        <dbReference type="ARBA" id="ARBA00022598"/>
    </source>
</evidence>
<comment type="subunit">
    <text evidence="3 14">Acetyl-CoA carboxylase is a heterohexamer of biotin carboxyl carrier protein, biotin carboxylase and the two subunits of carboxyl transferase in a 2:2 complex.</text>
</comment>
<keyword evidence="14" id="KW-0444">Lipid biosynthesis</keyword>
<dbReference type="InterPro" id="IPR005479">
    <property type="entry name" value="CPAse_ATP-bd"/>
</dbReference>
<dbReference type="SUPFAM" id="SSF52440">
    <property type="entry name" value="PreATP-grasp domain"/>
    <property type="match status" value="1"/>
</dbReference>
<evidence type="ECO:0000256" key="12">
    <source>
        <dbReference type="ARBA" id="ARBA00048600"/>
    </source>
</evidence>
<dbReference type="InterPro" id="IPR005482">
    <property type="entry name" value="Biotin_COase_C"/>
</dbReference>
<evidence type="ECO:0000256" key="1">
    <source>
        <dbReference type="ARBA" id="ARBA00003761"/>
    </source>
</evidence>
<evidence type="ECO:0000256" key="5">
    <source>
        <dbReference type="ARBA" id="ARBA00017242"/>
    </source>
</evidence>
<dbReference type="Pfam" id="PF00289">
    <property type="entry name" value="Biotin_carb_N"/>
    <property type="match status" value="1"/>
</dbReference>
<evidence type="ECO:0000259" key="16">
    <source>
        <dbReference type="PROSITE" id="PS50979"/>
    </source>
</evidence>
<dbReference type="PROSITE" id="PS00866">
    <property type="entry name" value="CPSASE_1"/>
    <property type="match status" value="1"/>
</dbReference>
<accession>A0ABW4Z458</accession>
<dbReference type="SMART" id="SM00878">
    <property type="entry name" value="Biotin_carb_C"/>
    <property type="match status" value="1"/>
</dbReference>
<dbReference type="SUPFAM" id="SSF51246">
    <property type="entry name" value="Rudiment single hybrid motif"/>
    <property type="match status" value="1"/>
</dbReference>
<comment type="caution">
    <text evidence="17">The sequence shown here is derived from an EMBL/GenBank/DDBJ whole genome shotgun (WGS) entry which is preliminary data.</text>
</comment>
<reference evidence="18" key="1">
    <citation type="journal article" date="2019" name="Int. J. Syst. Evol. Microbiol.">
        <title>The Global Catalogue of Microorganisms (GCM) 10K type strain sequencing project: providing services to taxonomists for standard genome sequencing and annotation.</title>
        <authorList>
            <consortium name="The Broad Institute Genomics Platform"/>
            <consortium name="The Broad Institute Genome Sequencing Center for Infectious Disease"/>
            <person name="Wu L."/>
            <person name="Ma J."/>
        </authorList>
    </citation>
    <scope>NUCLEOTIDE SEQUENCE [LARGE SCALE GENOMIC DNA]</scope>
    <source>
        <strain evidence="18">CCM 7435</strain>
    </source>
</reference>
<dbReference type="Proteomes" id="UP001597299">
    <property type="component" value="Unassembled WGS sequence"/>
</dbReference>
<dbReference type="EMBL" id="JBHUHD010000001">
    <property type="protein sequence ID" value="MFD2143168.1"/>
    <property type="molecule type" value="Genomic_DNA"/>
</dbReference>
<keyword evidence="14" id="KW-0275">Fatty acid biosynthesis</keyword>
<sequence>MFGKILIANRGEIALRVLRACKELGIATVAVHSTADADAMHVKLADESVCIGPPAAKDSYLNIPALLAACEITGAEAVHPGYGFLAENARFAEILIDHGVKFIGPKPEHIRIMGDKIEAKKTAKALGIPCVPGSEGGVSTDEEAARVAADIGFPVLIKAAAGGGGRGMKVARSPEELSSALSTARSEARAAFGDDAVYIEKYLGTPRHIEIQVLGDGQGNAIHLGERDCSLQRRHQKVLEEAPSPIITPQQRERIGETVAKAMRDMKYLGAGTVEFLYENGEFYFIEMNTRIQVEHPVTEAITGFDLIREQIRVATGETLGYTQDDVKIEGHAIECRINAEHPRTFRPSPGKIQYWHVPGGLGVRIDSAVYQGYSIPPYYDSLAGKMIVHGANREECLMRLKRALDEFVVEGIETTLPLFRELVVNDDIKRGAYDIHWLEAFLAEGEPAS</sequence>
<comment type="catalytic activity">
    <reaction evidence="12 14">
        <text>N(6)-biotinyl-L-lysyl-[protein] + hydrogencarbonate + ATP = N(6)-carboxybiotinyl-L-lysyl-[protein] + ADP + phosphate + H(+)</text>
        <dbReference type="Rhea" id="RHEA:13501"/>
        <dbReference type="Rhea" id="RHEA-COMP:10505"/>
        <dbReference type="Rhea" id="RHEA-COMP:10506"/>
        <dbReference type="ChEBI" id="CHEBI:15378"/>
        <dbReference type="ChEBI" id="CHEBI:17544"/>
        <dbReference type="ChEBI" id="CHEBI:30616"/>
        <dbReference type="ChEBI" id="CHEBI:43474"/>
        <dbReference type="ChEBI" id="CHEBI:83144"/>
        <dbReference type="ChEBI" id="CHEBI:83145"/>
        <dbReference type="ChEBI" id="CHEBI:456216"/>
        <dbReference type="EC" id="6.3.4.14"/>
    </reaction>
</comment>